<gene>
    <name evidence="5" type="primary">LOC103510424</name>
</gene>
<dbReference type="InterPro" id="IPR046341">
    <property type="entry name" value="SET_dom_sf"/>
</dbReference>
<dbReference type="Gene3D" id="2.170.270.10">
    <property type="entry name" value="SET domain"/>
    <property type="match status" value="1"/>
</dbReference>
<dbReference type="PANTHER" id="PTHR46165">
    <property type="entry name" value="SET AND MYND DOMAIN-CONTAINING PROTEIN 4"/>
    <property type="match status" value="1"/>
</dbReference>
<dbReference type="SUPFAM" id="SSF82199">
    <property type="entry name" value="SET domain"/>
    <property type="match status" value="1"/>
</dbReference>
<accession>A0A3Q0IVI5</accession>
<dbReference type="GO" id="GO:0008168">
    <property type="term" value="F:methyltransferase activity"/>
    <property type="evidence" value="ECO:0007669"/>
    <property type="project" value="UniProtKB-KW"/>
</dbReference>
<reference evidence="5" key="1">
    <citation type="submission" date="2025-08" db="UniProtKB">
        <authorList>
            <consortium name="RefSeq"/>
        </authorList>
    </citation>
    <scope>IDENTIFICATION</scope>
</reference>
<dbReference type="RefSeq" id="XP_026680276.1">
    <property type="nucleotide sequence ID" value="XM_026824475.1"/>
</dbReference>
<dbReference type="SUPFAM" id="SSF48452">
    <property type="entry name" value="TPR-like"/>
    <property type="match status" value="1"/>
</dbReference>
<evidence type="ECO:0000256" key="2">
    <source>
        <dbReference type="ARBA" id="ARBA00022679"/>
    </source>
</evidence>
<evidence type="ECO:0000256" key="1">
    <source>
        <dbReference type="ARBA" id="ARBA00022603"/>
    </source>
</evidence>
<organism evidence="4 5">
    <name type="scientific">Diaphorina citri</name>
    <name type="common">Asian citrus psyllid</name>
    <dbReference type="NCBI Taxonomy" id="121845"/>
    <lineage>
        <taxon>Eukaryota</taxon>
        <taxon>Metazoa</taxon>
        <taxon>Ecdysozoa</taxon>
        <taxon>Arthropoda</taxon>
        <taxon>Hexapoda</taxon>
        <taxon>Insecta</taxon>
        <taxon>Pterygota</taxon>
        <taxon>Neoptera</taxon>
        <taxon>Paraneoptera</taxon>
        <taxon>Hemiptera</taxon>
        <taxon>Sternorrhyncha</taxon>
        <taxon>Psylloidea</taxon>
        <taxon>Psyllidae</taxon>
        <taxon>Diaphorininae</taxon>
        <taxon>Diaphorina</taxon>
    </lineage>
</organism>
<dbReference type="GO" id="GO:0042826">
    <property type="term" value="F:histone deacetylase binding"/>
    <property type="evidence" value="ECO:0007669"/>
    <property type="project" value="TreeGrafter"/>
</dbReference>
<dbReference type="GO" id="GO:0005634">
    <property type="term" value="C:nucleus"/>
    <property type="evidence" value="ECO:0007669"/>
    <property type="project" value="TreeGrafter"/>
</dbReference>
<protein>
    <submittedName>
        <fullName evidence="5">Uncharacterized protein LOC103510424</fullName>
    </submittedName>
</protein>
<dbReference type="InterPro" id="IPR052097">
    <property type="entry name" value="SET-MYND_domain_protein"/>
</dbReference>
<dbReference type="PaxDb" id="121845-A0A3Q0IVI5"/>
<name>A0A3Q0IVI5_DIACI</name>
<proteinExistence type="predicted"/>
<dbReference type="GO" id="GO:0005737">
    <property type="term" value="C:cytoplasm"/>
    <property type="evidence" value="ECO:0007669"/>
    <property type="project" value="TreeGrafter"/>
</dbReference>
<keyword evidence="4" id="KW-1185">Reference proteome</keyword>
<dbReference type="Gene3D" id="1.25.40.10">
    <property type="entry name" value="Tetratricopeptide repeat domain"/>
    <property type="match status" value="1"/>
</dbReference>
<dbReference type="InterPro" id="IPR011990">
    <property type="entry name" value="TPR-like_helical_dom_sf"/>
</dbReference>
<keyword evidence="1" id="KW-0489">Methyltransferase</keyword>
<dbReference type="GO" id="GO:0032259">
    <property type="term" value="P:methylation"/>
    <property type="evidence" value="ECO:0007669"/>
    <property type="project" value="UniProtKB-KW"/>
</dbReference>
<dbReference type="GeneID" id="103510424"/>
<dbReference type="KEGG" id="dci:103510424"/>
<keyword evidence="3" id="KW-0949">S-adenosyl-L-methionine</keyword>
<dbReference type="PANTHER" id="PTHR46165:SF6">
    <property type="entry name" value="SET AND MYND DOMAIN-CONTAINING PROTEIN 4-LIKE PROTEIN"/>
    <property type="match status" value="1"/>
</dbReference>
<evidence type="ECO:0000313" key="4">
    <source>
        <dbReference type="Proteomes" id="UP000079169"/>
    </source>
</evidence>
<evidence type="ECO:0000313" key="5">
    <source>
        <dbReference type="RefSeq" id="XP_026680276.1"/>
    </source>
</evidence>
<dbReference type="AlphaFoldDB" id="A0A3Q0IVI5"/>
<keyword evidence="2" id="KW-0808">Transferase</keyword>
<evidence type="ECO:0000256" key="3">
    <source>
        <dbReference type="ARBA" id="ARBA00022691"/>
    </source>
</evidence>
<dbReference type="Proteomes" id="UP000079169">
    <property type="component" value="Unplaced"/>
</dbReference>
<sequence length="442" mass="50094">MAKASAVPVSSSNEDDYGFCHFDGMQHVCKELKWTSDSLYKKLSTLQMPEEKFKFLFSLLEQVKFPAHITYSKSEKASLQLRKKGNNYYVSGDKKTALEYYTMSLCMAPDRSKVQAMAVANKSACFYDMDHPRASATHIKIVLTCMQDEYPQELTKKLYIRMESIINKLLPRDTPEFIVMSVLCGFFECGTAQFRNSPFIIQPILDFGAFSTESFTQIPIVVAHGRNTKIPAMSSAVRLHRYAMNGSVIVRAIRPIDRGEQLTIPYFDYWSTPRETKAQLFRELGGFQCTCVACKSSWDTDVTQSSLSFSDLTLSPRCASCKQSKQVRPDKDIMRCGKCKLVVEVNKIRAQVQTLVAMIKHEDTQLQIVRKTVLVKSLLLLHGLEQMALPNTCRELIALRQSTLANIVRSDKSYVRPIIMADPKKPSKLLTELKALPAHVFD</sequence>